<keyword evidence="2" id="KW-0413">Isomerase</keyword>
<evidence type="ECO:0000313" key="2">
    <source>
        <dbReference type="EMBL" id="QUI24718.1"/>
    </source>
</evidence>
<dbReference type="Pfam" id="PF01261">
    <property type="entry name" value="AP_endonuc_2"/>
    <property type="match status" value="1"/>
</dbReference>
<dbReference type="Proteomes" id="UP000683246">
    <property type="component" value="Chromosome"/>
</dbReference>
<dbReference type="KEGG" id="vpy:HZI73_21515"/>
<dbReference type="PANTHER" id="PTHR12110">
    <property type="entry name" value="HYDROXYPYRUVATE ISOMERASE"/>
    <property type="match status" value="1"/>
</dbReference>
<dbReference type="GO" id="GO:0016853">
    <property type="term" value="F:isomerase activity"/>
    <property type="evidence" value="ECO:0007669"/>
    <property type="project" value="UniProtKB-KW"/>
</dbReference>
<dbReference type="Gene3D" id="3.20.20.150">
    <property type="entry name" value="Divalent-metal-dependent TIM barrel enzymes"/>
    <property type="match status" value="1"/>
</dbReference>
<proteinExistence type="predicted"/>
<gene>
    <name evidence="2" type="ORF">HZI73_21515</name>
</gene>
<accession>A0A8J8SIP2</accession>
<dbReference type="SUPFAM" id="SSF51658">
    <property type="entry name" value="Xylose isomerase-like"/>
    <property type="match status" value="1"/>
</dbReference>
<dbReference type="RefSeq" id="WP_212695412.1">
    <property type="nucleotide sequence ID" value="NZ_CP058649.1"/>
</dbReference>
<feature type="domain" description="Xylose isomerase-like TIM barrel" evidence="1">
    <location>
        <begin position="25"/>
        <end position="285"/>
    </location>
</feature>
<dbReference type="InterPro" id="IPR050312">
    <property type="entry name" value="IolE/XylAMocC-like"/>
</dbReference>
<sequence>MKIGVSSYSFIQWVQSGKMKQIDVIRKAKEMGFHVLEFINFVLEDGETDEAFAQRAYEESKRVGIPIESYTIGSDFINGSNGDLEAEIERVKKEVDVAKLLGAKSMRHDATTGFHKDHPGPKSFEAALPRLVDGYHAITTYAANYGIKTMVENHGYFCQDSYRVEQLVNAVNHPNFGVLVDMGNFVCVDEDPAKAVGRLLPYVFHVHAKDFHMKSGMLPNPGKGWFQSRAGHYLRGAIIGHGDVPVLQCLKLLKDAKYDGVISIEFEGLEDPQLGIATGLENLKRYLTLA</sequence>
<evidence type="ECO:0000259" key="1">
    <source>
        <dbReference type="Pfam" id="PF01261"/>
    </source>
</evidence>
<name>A0A8J8SIP2_9FIRM</name>
<protein>
    <submittedName>
        <fullName evidence="2">Sugar phosphate isomerase/epimerase</fullName>
    </submittedName>
</protein>
<dbReference type="InterPro" id="IPR013022">
    <property type="entry name" value="Xyl_isomerase-like_TIM-brl"/>
</dbReference>
<organism evidence="2 3">
    <name type="scientific">Vallitalea pronyensis</name>
    <dbReference type="NCBI Taxonomy" id="1348613"/>
    <lineage>
        <taxon>Bacteria</taxon>
        <taxon>Bacillati</taxon>
        <taxon>Bacillota</taxon>
        <taxon>Clostridia</taxon>
        <taxon>Lachnospirales</taxon>
        <taxon>Vallitaleaceae</taxon>
        <taxon>Vallitalea</taxon>
    </lineage>
</organism>
<dbReference type="AlphaFoldDB" id="A0A8J8SIP2"/>
<evidence type="ECO:0000313" key="3">
    <source>
        <dbReference type="Proteomes" id="UP000683246"/>
    </source>
</evidence>
<reference evidence="2" key="1">
    <citation type="submission" date="2020-07" db="EMBL/GenBank/DDBJ databases">
        <title>Vallitalea pronyensis genome.</title>
        <authorList>
            <person name="Postec A."/>
        </authorList>
    </citation>
    <scope>NUCLEOTIDE SEQUENCE</scope>
    <source>
        <strain evidence="2">FatNI3</strain>
    </source>
</reference>
<dbReference type="InterPro" id="IPR036237">
    <property type="entry name" value="Xyl_isomerase-like_sf"/>
</dbReference>
<keyword evidence="3" id="KW-1185">Reference proteome</keyword>
<dbReference type="EMBL" id="CP058649">
    <property type="protein sequence ID" value="QUI24718.1"/>
    <property type="molecule type" value="Genomic_DNA"/>
</dbReference>
<dbReference type="PANTHER" id="PTHR12110:SF53">
    <property type="entry name" value="BLR5974 PROTEIN"/>
    <property type="match status" value="1"/>
</dbReference>